<reference evidence="3" key="1">
    <citation type="submission" date="2022-04" db="EMBL/GenBank/DDBJ databases">
        <title>Desulfatitalea alkaliphila sp. nov., a novel anaerobic sulfate-reducing bacterium isolated from terrestrial mud volcano, Taman Peninsula, Russia.</title>
        <authorList>
            <person name="Khomyakova M.A."/>
            <person name="Merkel A.Y."/>
            <person name="Slobodkin A.I."/>
        </authorList>
    </citation>
    <scope>NUCLEOTIDE SEQUENCE</scope>
    <source>
        <strain evidence="3">M08but</strain>
    </source>
</reference>
<dbReference type="AlphaFoldDB" id="A0AA41R0W7"/>
<keyword evidence="1" id="KW-0175">Coiled coil</keyword>
<evidence type="ECO:0000313" key="3">
    <source>
        <dbReference type="EMBL" id="MCJ8499878.1"/>
    </source>
</evidence>
<dbReference type="Gene3D" id="3.30.70.1230">
    <property type="entry name" value="Nucleotide cyclase"/>
    <property type="match status" value="1"/>
</dbReference>
<name>A0AA41R0W7_9BACT</name>
<evidence type="ECO:0000259" key="2">
    <source>
        <dbReference type="PROSITE" id="PS50125"/>
    </source>
</evidence>
<feature type="coiled-coil region" evidence="1">
    <location>
        <begin position="304"/>
        <end position="331"/>
    </location>
</feature>
<dbReference type="GO" id="GO:0035556">
    <property type="term" value="P:intracellular signal transduction"/>
    <property type="evidence" value="ECO:0007669"/>
    <property type="project" value="InterPro"/>
</dbReference>
<dbReference type="InterPro" id="IPR001054">
    <property type="entry name" value="A/G_cyclase"/>
</dbReference>
<protein>
    <recommendedName>
        <fullName evidence="2">Guanylate cyclase domain-containing protein</fullName>
    </recommendedName>
</protein>
<dbReference type="GO" id="GO:0004016">
    <property type="term" value="F:adenylate cyclase activity"/>
    <property type="evidence" value="ECO:0007669"/>
    <property type="project" value="UniProtKB-ARBA"/>
</dbReference>
<dbReference type="RefSeq" id="WP_246903470.1">
    <property type="nucleotide sequence ID" value="NZ_JALJRB010000003.1"/>
</dbReference>
<dbReference type="SUPFAM" id="SSF55073">
    <property type="entry name" value="Nucleotide cyclase"/>
    <property type="match status" value="1"/>
</dbReference>
<proteinExistence type="predicted"/>
<dbReference type="PROSITE" id="PS50125">
    <property type="entry name" value="GUANYLATE_CYCLASE_2"/>
    <property type="match status" value="1"/>
</dbReference>
<dbReference type="EMBL" id="JALJRB010000003">
    <property type="protein sequence ID" value="MCJ8499878.1"/>
    <property type="molecule type" value="Genomic_DNA"/>
</dbReference>
<dbReference type="GO" id="GO:0009190">
    <property type="term" value="P:cyclic nucleotide biosynthetic process"/>
    <property type="evidence" value="ECO:0007669"/>
    <property type="project" value="InterPro"/>
</dbReference>
<comment type="caution">
    <text evidence="3">The sequence shown here is derived from an EMBL/GenBank/DDBJ whole genome shotgun (WGS) entry which is preliminary data.</text>
</comment>
<evidence type="ECO:0000256" key="1">
    <source>
        <dbReference type="SAM" id="Coils"/>
    </source>
</evidence>
<sequence>MFGRFAQQHTPPPLDDFPLKSYTVAFSLDRLMPGVDNIRHDVLISPIFTNATRKIAAQLVARHAGIEKRGPESPQSNWIKEVDGYKQLFREVMGDALNKAKARRDPQIECLAQAAVVKMLLGEIRFQFDHLVGMLKKSSRQSDLVTHNDWSESPKQKHRLQLLLQDREIIIQRVGLEICGFWAEVERNALQTMREAIFGRRAPFFADVIGTAILHALNPDNDFFTLAEYDLALGRRIEDPDRYETLLFFIRHLFSQLDRQGRADDGPVVEQRAANTPADPSGPEIERQKAYMRRIDGWLCHLGNVDLLLNRERTRSEYQALRKQKASAEAIDRAKRMMQRQQQALAFFYGAFRSKGLINRIAASYEMQPEYLTYCPPLSPQQVIQYLISPRARRQVKSRLKRMVNIYGRTFPLAPLDRKLKSMEYITTAKRKRHLVRFLNAFTRYHRDASNCDIIKEAMERVHIAADEKVVTLSRENNTLYEFLLPHEQAATKAPIINHVVIKADVRGSTDITSHMNERGLNPASHFALNFFDPISEILSEYDATKVFIEGDAVILSIFERENAPSDWYAVARACGIAINMLIIIQRYNEKNRKNQLPVLELGVGISYLDKTPTFLFDGSHRIMISPAINQADRLSSCSKMGRRMFTDKKSPFRLRVFQTLSDEEMAATTDDLFVRYNVNGIELSAAGFEKLGREIDLKLLPAGFGEMPDHKSSLYAGKFPTKSGRYQRLIVRESQIPVVDPATMQIVRITSRKYYEVCTHPGLYKWVRQAAT</sequence>
<gene>
    <name evidence="3" type="ORF">MRX98_04780</name>
</gene>
<dbReference type="InterPro" id="IPR029787">
    <property type="entry name" value="Nucleotide_cyclase"/>
</dbReference>
<evidence type="ECO:0000313" key="4">
    <source>
        <dbReference type="Proteomes" id="UP001165427"/>
    </source>
</evidence>
<feature type="domain" description="Guanylate cyclase" evidence="2">
    <location>
        <begin position="500"/>
        <end position="636"/>
    </location>
</feature>
<keyword evidence="4" id="KW-1185">Reference proteome</keyword>
<accession>A0AA41R0W7</accession>
<dbReference type="Proteomes" id="UP001165427">
    <property type="component" value="Unassembled WGS sequence"/>
</dbReference>
<organism evidence="3 4">
    <name type="scientific">Desulfatitalea alkaliphila</name>
    <dbReference type="NCBI Taxonomy" id="2929485"/>
    <lineage>
        <taxon>Bacteria</taxon>
        <taxon>Pseudomonadati</taxon>
        <taxon>Thermodesulfobacteriota</taxon>
        <taxon>Desulfobacteria</taxon>
        <taxon>Desulfobacterales</taxon>
        <taxon>Desulfosarcinaceae</taxon>
        <taxon>Desulfatitalea</taxon>
    </lineage>
</organism>